<protein>
    <submittedName>
        <fullName evidence="4">Addiction module RelB/DinJ family antitoxin</fullName>
    </submittedName>
</protein>
<keyword evidence="2" id="KW-1277">Toxin-antitoxin system</keyword>
<comment type="similarity">
    <text evidence="1">Belongs to the RelB/DinJ antitoxin family.</text>
</comment>
<proteinExistence type="inferred from homology"/>
<evidence type="ECO:0000313" key="4">
    <source>
        <dbReference type="EMBL" id="MBP1858643.1"/>
    </source>
</evidence>
<dbReference type="InterPro" id="IPR013321">
    <property type="entry name" value="Arc_rbn_hlx_hlx"/>
</dbReference>
<dbReference type="Pfam" id="PF04221">
    <property type="entry name" value="RelB"/>
    <property type="match status" value="1"/>
</dbReference>
<evidence type="ECO:0000256" key="3">
    <source>
        <dbReference type="SAM" id="MobiDB-lite"/>
    </source>
</evidence>
<reference evidence="4 5" key="1">
    <citation type="submission" date="2021-03" db="EMBL/GenBank/DDBJ databases">
        <title>Genomic Encyclopedia of Type Strains, Phase IV (KMG-IV): sequencing the most valuable type-strain genomes for metagenomic binning, comparative biology and taxonomic classification.</title>
        <authorList>
            <person name="Goeker M."/>
        </authorList>
    </citation>
    <scope>NUCLEOTIDE SEQUENCE [LARGE SCALE GENOMIC DNA]</scope>
    <source>
        <strain evidence="4 5">DSM 26427</strain>
    </source>
</reference>
<sequence>MNGYFLTLQTRKNLETRRNFAANARQRFSGRIIVACSNQENDAMTADAIIRARIDSATKQKAIAALDAMGLSVSDAIRLLMLRIAEEKRLPFELKVPDREDVPATDRGSRRVDSGEDLFRDLEH</sequence>
<evidence type="ECO:0000313" key="5">
    <source>
        <dbReference type="Proteomes" id="UP000823786"/>
    </source>
</evidence>
<comment type="caution">
    <text evidence="4">The sequence shown here is derived from an EMBL/GenBank/DDBJ whole genome shotgun (WGS) entry which is preliminary data.</text>
</comment>
<dbReference type="PANTHER" id="PTHR38781:SF1">
    <property type="entry name" value="ANTITOXIN DINJ-RELATED"/>
    <property type="match status" value="1"/>
</dbReference>
<accession>A0ABS4EL13</accession>
<evidence type="ECO:0000256" key="2">
    <source>
        <dbReference type="ARBA" id="ARBA00022649"/>
    </source>
</evidence>
<dbReference type="PANTHER" id="PTHR38781">
    <property type="entry name" value="ANTITOXIN DINJ-RELATED"/>
    <property type="match status" value="1"/>
</dbReference>
<feature type="region of interest" description="Disordered" evidence="3">
    <location>
        <begin position="96"/>
        <end position="124"/>
    </location>
</feature>
<dbReference type="NCBIfam" id="TIGR02384">
    <property type="entry name" value="RelB_DinJ"/>
    <property type="match status" value="1"/>
</dbReference>
<name>A0ABS4EL13_9HYPH</name>
<gene>
    <name evidence="4" type="ORF">J2Z75_002151</name>
</gene>
<keyword evidence="5" id="KW-1185">Reference proteome</keyword>
<dbReference type="Proteomes" id="UP000823786">
    <property type="component" value="Unassembled WGS sequence"/>
</dbReference>
<organism evidence="4 5">
    <name type="scientific">Rhizobium herbae</name>
    <dbReference type="NCBI Taxonomy" id="508661"/>
    <lineage>
        <taxon>Bacteria</taxon>
        <taxon>Pseudomonadati</taxon>
        <taxon>Pseudomonadota</taxon>
        <taxon>Alphaproteobacteria</taxon>
        <taxon>Hyphomicrobiales</taxon>
        <taxon>Rhizobiaceae</taxon>
        <taxon>Rhizobium/Agrobacterium group</taxon>
        <taxon>Rhizobium</taxon>
    </lineage>
</organism>
<dbReference type="InterPro" id="IPR007337">
    <property type="entry name" value="RelB/DinJ"/>
</dbReference>
<dbReference type="EMBL" id="JAGGJV010000003">
    <property type="protein sequence ID" value="MBP1858643.1"/>
    <property type="molecule type" value="Genomic_DNA"/>
</dbReference>
<dbReference type="Gene3D" id="1.10.1220.10">
    <property type="entry name" value="Met repressor-like"/>
    <property type="match status" value="1"/>
</dbReference>
<evidence type="ECO:0000256" key="1">
    <source>
        <dbReference type="ARBA" id="ARBA00010562"/>
    </source>
</evidence>